<keyword evidence="6" id="KW-1185">Reference proteome</keyword>
<evidence type="ECO:0000256" key="1">
    <source>
        <dbReference type="ARBA" id="ARBA00008834"/>
    </source>
</evidence>
<dbReference type="Gene3D" id="2.160.20.10">
    <property type="entry name" value="Single-stranded right-handed beta-helix, Pectin lyase-like"/>
    <property type="match status" value="1"/>
</dbReference>
<dbReference type="AlphaFoldDB" id="A0A1G8WXN0"/>
<dbReference type="GO" id="GO:0004650">
    <property type="term" value="F:polygalacturonase activity"/>
    <property type="evidence" value="ECO:0007669"/>
    <property type="project" value="InterPro"/>
</dbReference>
<dbReference type="SUPFAM" id="SSF51126">
    <property type="entry name" value="Pectin lyase-like"/>
    <property type="match status" value="1"/>
</dbReference>
<reference evidence="6" key="1">
    <citation type="submission" date="2016-10" db="EMBL/GenBank/DDBJ databases">
        <authorList>
            <person name="Varghese N."/>
            <person name="Submissions S."/>
        </authorList>
    </citation>
    <scope>NUCLEOTIDE SEQUENCE [LARGE SCALE GENOMIC DNA]</scope>
    <source>
        <strain evidence="6">CGMCC 1.11012</strain>
    </source>
</reference>
<dbReference type="InterPro" id="IPR006626">
    <property type="entry name" value="PbH1"/>
</dbReference>
<keyword evidence="2 4" id="KW-0378">Hydrolase</keyword>
<dbReference type="InterPro" id="IPR051801">
    <property type="entry name" value="GH28_Enzymes"/>
</dbReference>
<evidence type="ECO:0000313" key="6">
    <source>
        <dbReference type="Proteomes" id="UP000199050"/>
    </source>
</evidence>
<evidence type="ECO:0000313" key="5">
    <source>
        <dbReference type="EMBL" id="SDJ82807.1"/>
    </source>
</evidence>
<name>A0A1G8WXN0_9BACL</name>
<dbReference type="SMART" id="SM00710">
    <property type="entry name" value="PbH1"/>
    <property type="match status" value="5"/>
</dbReference>
<protein>
    <submittedName>
        <fullName evidence="5">Polygalacturonase</fullName>
    </submittedName>
</protein>
<sequence>MLQVYNIADYGAQRDSGILATSAIHEAIAAASEAGGGTVYVPAGRFLSGAIILKSNIELHLSPGAVLSFSTDQADYPVVESRWEGVRQQVYASCIYGSDLVNISITGSGTLDGDGGLWWDVFRNRRGELAYPRPKLISFDRCSRVTIKDVTLLNSPSWTVNPIECSNVTVDNVSIINPADSPNTDGIDPESCNGVRISNCSIDVGDDCIAIKAGTEDTAERIPCENITITNCTMAHGHGAVVLGSEMSGDIRNVVISNCIFKETDRGIRMKSRRGRGGTVEDIRISNIVMDHVLCPFTMNLYYFCGPRGKEKYVWDKNPYPITEETPCFRRVHFANITARNVHAAAGFLYGLAEQYVSEVTFSNVDISMAENAVPGHPDMMTGMENMNNRGFYLGNVRNVKFHQVTVENHEGPAFYIENGEEVELVSCQSRNTRKPEQLEERVTLEGADLNLKG</sequence>
<dbReference type="InterPro" id="IPR000743">
    <property type="entry name" value="Glyco_hydro_28"/>
</dbReference>
<dbReference type="Pfam" id="PF00295">
    <property type="entry name" value="Glyco_hydro_28"/>
    <property type="match status" value="1"/>
</dbReference>
<keyword evidence="3 4" id="KW-0326">Glycosidase</keyword>
<organism evidence="5 6">
    <name type="scientific">Paenibacillus typhae</name>
    <dbReference type="NCBI Taxonomy" id="1174501"/>
    <lineage>
        <taxon>Bacteria</taxon>
        <taxon>Bacillati</taxon>
        <taxon>Bacillota</taxon>
        <taxon>Bacilli</taxon>
        <taxon>Bacillales</taxon>
        <taxon>Paenibacillaceae</taxon>
        <taxon>Paenibacillus</taxon>
    </lineage>
</organism>
<dbReference type="PROSITE" id="PS00502">
    <property type="entry name" value="POLYGALACTURONASE"/>
    <property type="match status" value="1"/>
</dbReference>
<dbReference type="InterPro" id="IPR012334">
    <property type="entry name" value="Pectin_lyas_fold"/>
</dbReference>
<dbReference type="Proteomes" id="UP000199050">
    <property type="component" value="Unassembled WGS sequence"/>
</dbReference>
<dbReference type="InterPro" id="IPR011050">
    <property type="entry name" value="Pectin_lyase_fold/virulence"/>
</dbReference>
<evidence type="ECO:0000256" key="3">
    <source>
        <dbReference type="ARBA" id="ARBA00023295"/>
    </source>
</evidence>
<dbReference type="STRING" id="1174501.SAMN05216192_12529"/>
<evidence type="ECO:0000256" key="2">
    <source>
        <dbReference type="ARBA" id="ARBA00022801"/>
    </source>
</evidence>
<comment type="similarity">
    <text evidence="1 4">Belongs to the glycosyl hydrolase 28 family.</text>
</comment>
<gene>
    <name evidence="5" type="ORF">SAMN05216192_12529</name>
</gene>
<dbReference type="PANTHER" id="PTHR31339:SF9">
    <property type="entry name" value="PLASMIN AND FIBRONECTIN-BINDING PROTEIN A"/>
    <property type="match status" value="1"/>
</dbReference>
<proteinExistence type="inferred from homology"/>
<dbReference type="GO" id="GO:0005975">
    <property type="term" value="P:carbohydrate metabolic process"/>
    <property type="evidence" value="ECO:0007669"/>
    <property type="project" value="InterPro"/>
</dbReference>
<dbReference type="EMBL" id="FNDX01000025">
    <property type="protein sequence ID" value="SDJ82807.1"/>
    <property type="molecule type" value="Genomic_DNA"/>
</dbReference>
<evidence type="ECO:0000256" key="4">
    <source>
        <dbReference type="RuleBase" id="RU361169"/>
    </source>
</evidence>
<accession>A0A1G8WXN0</accession>
<dbReference type="PANTHER" id="PTHR31339">
    <property type="entry name" value="PECTIN LYASE-RELATED"/>
    <property type="match status" value="1"/>
</dbReference>